<accession>A0A146M9Y6</accession>
<feature type="region of interest" description="Disordered" evidence="1">
    <location>
        <begin position="1"/>
        <end position="36"/>
    </location>
</feature>
<dbReference type="AlphaFoldDB" id="A0A146M9Y6"/>
<dbReference type="EMBL" id="GDHC01002554">
    <property type="protein sequence ID" value="JAQ16075.1"/>
    <property type="molecule type" value="Transcribed_RNA"/>
</dbReference>
<proteinExistence type="predicted"/>
<evidence type="ECO:0000313" key="2">
    <source>
        <dbReference type="EMBL" id="JAQ16075.1"/>
    </source>
</evidence>
<name>A0A146M9Y6_LYGHE</name>
<reference evidence="2" key="1">
    <citation type="journal article" date="2016" name="Gigascience">
        <title>De novo construction of an expanded transcriptome assembly for the western tarnished plant bug, Lygus hesperus.</title>
        <authorList>
            <person name="Tassone E.E."/>
            <person name="Geib S.M."/>
            <person name="Hall B."/>
            <person name="Fabrick J.A."/>
            <person name="Brent C.S."/>
            <person name="Hull J.J."/>
        </authorList>
    </citation>
    <scope>NUCLEOTIDE SEQUENCE</scope>
</reference>
<sequence length="210" mass="21754">MRAQRTHSGVFPEHQQNYSDSDTGIEGCDNNSGISFTSQSQQLLPHNNNNNNNMMNPFTAGMTSPAAAATVVVGNSGISQQQLVEAQMLLQLIQQGNVSISQLTPAQQQLLISHLSQQNNGSSVNTSNGNGMMSANMSWNAAAGAGMQSTLPNSNAAMMGVPGFPNMMFPGVAAVGGLATNLPGMAPTSMMPRGGGGLGYHRTPVNPPPA</sequence>
<gene>
    <name evidence="2" type="ORF">g.11431</name>
</gene>
<organism evidence="2">
    <name type="scientific">Lygus hesperus</name>
    <name type="common">Western plant bug</name>
    <dbReference type="NCBI Taxonomy" id="30085"/>
    <lineage>
        <taxon>Eukaryota</taxon>
        <taxon>Metazoa</taxon>
        <taxon>Ecdysozoa</taxon>
        <taxon>Arthropoda</taxon>
        <taxon>Hexapoda</taxon>
        <taxon>Insecta</taxon>
        <taxon>Pterygota</taxon>
        <taxon>Neoptera</taxon>
        <taxon>Paraneoptera</taxon>
        <taxon>Hemiptera</taxon>
        <taxon>Heteroptera</taxon>
        <taxon>Panheteroptera</taxon>
        <taxon>Cimicomorpha</taxon>
        <taxon>Miridae</taxon>
        <taxon>Mirini</taxon>
        <taxon>Lygus</taxon>
    </lineage>
</organism>
<protein>
    <submittedName>
        <fullName evidence="2">Uncharacterized protein</fullName>
    </submittedName>
</protein>
<evidence type="ECO:0000256" key="1">
    <source>
        <dbReference type="SAM" id="MobiDB-lite"/>
    </source>
</evidence>